<sequence length="364" mass="39903">MANLLARIFNRTTEPRFVDVLPTGDKFSVEPNQTLLQGALSAGIPLPHDCRVGTCATCKCRLVEGKVKSIMDFSYTLNTEEIEQGYILACQTIVKSNLTILIDPSSEGPHHTVKSVNGVIRKSETLTHDILKIRIELDESISYEAGQYADLSVPGIKEPRSYSFADAPKKQGQTEISFFIRRVPNGEMTGWLNAADRTGEKVTVTGPYGSFYLRPSVQPIVCMAGGSGLAPIKAILEQAAKQGGDIPVLLLFGARTQGDLYCLDIIAEIASSWNAPFHFIPVLSEEPMESDWIGARGLVTEHIKDHPGIQVPFSKAYLCGPPGMIDAAINKLNECGVTADQIFFDKFLDRSHVQKTIKADRLHK</sequence>
<feature type="domain" description="2Fe-2S ferredoxin-type" evidence="1">
    <location>
        <begin position="16"/>
        <end position="106"/>
    </location>
</feature>
<reference evidence="3 4" key="2">
    <citation type="journal article" date="2016" name="Genome Announc.">
        <title>Complete Genome Sequences of Two Interactive Moderate Thermophiles, Paenibacillus napthalenovorans 32O-Y and Paenibacillus sp. 32O-W.</title>
        <authorList>
            <person name="Butler R.R.III."/>
            <person name="Wang J."/>
            <person name="Stark B.C."/>
            <person name="Pombert J.F."/>
        </authorList>
    </citation>
    <scope>NUCLEOTIDE SEQUENCE [LARGE SCALE GENOMIC DNA]</scope>
    <source>
        <strain evidence="3 4">32O-Y</strain>
    </source>
</reference>
<dbReference type="Gene3D" id="2.40.30.10">
    <property type="entry name" value="Translation factors"/>
    <property type="match status" value="1"/>
</dbReference>
<dbReference type="OrthoDB" id="9807864at2"/>
<evidence type="ECO:0000313" key="3">
    <source>
        <dbReference type="EMBL" id="ALS20598.1"/>
    </source>
</evidence>
<organism evidence="3 4">
    <name type="scientific">Paenibacillus naphthalenovorans</name>
    <dbReference type="NCBI Taxonomy" id="162209"/>
    <lineage>
        <taxon>Bacteria</taxon>
        <taxon>Bacillati</taxon>
        <taxon>Bacillota</taxon>
        <taxon>Bacilli</taxon>
        <taxon>Bacillales</taxon>
        <taxon>Paenibacillaceae</taxon>
        <taxon>Paenibacillus</taxon>
    </lineage>
</organism>
<dbReference type="InterPro" id="IPR017927">
    <property type="entry name" value="FAD-bd_FR_type"/>
</dbReference>
<dbReference type="InterPro" id="IPR036010">
    <property type="entry name" value="2Fe-2S_ferredoxin-like_sf"/>
</dbReference>
<dbReference type="InterPro" id="IPR001433">
    <property type="entry name" value="OxRdtase_FAD/NAD-bd"/>
</dbReference>
<dbReference type="SUPFAM" id="SSF52343">
    <property type="entry name" value="Ferredoxin reductase-like, C-terminal NADP-linked domain"/>
    <property type="match status" value="1"/>
</dbReference>
<protein>
    <submittedName>
        <fullName evidence="3">Xylene monooxygenase electron transfer component</fullName>
    </submittedName>
</protein>
<dbReference type="RefSeq" id="WP_062406579.1">
    <property type="nucleotide sequence ID" value="NZ_BJCS01000008.1"/>
</dbReference>
<dbReference type="SUPFAM" id="SSF63380">
    <property type="entry name" value="Riboflavin synthase domain-like"/>
    <property type="match status" value="1"/>
</dbReference>
<dbReference type="AlphaFoldDB" id="A0A0U2VIH7"/>
<evidence type="ECO:0000313" key="4">
    <source>
        <dbReference type="Proteomes" id="UP000061660"/>
    </source>
</evidence>
<keyword evidence="3" id="KW-0503">Monooxygenase</keyword>
<dbReference type="GO" id="GO:0004497">
    <property type="term" value="F:monooxygenase activity"/>
    <property type="evidence" value="ECO:0007669"/>
    <property type="project" value="UniProtKB-KW"/>
</dbReference>
<dbReference type="Gene3D" id="3.40.50.80">
    <property type="entry name" value="Nucleotide-binding domain of ferredoxin-NADP reductase (FNR) module"/>
    <property type="match status" value="1"/>
</dbReference>
<dbReference type="PRINTS" id="PR00371">
    <property type="entry name" value="FPNCR"/>
</dbReference>
<dbReference type="PROSITE" id="PS00197">
    <property type="entry name" value="2FE2S_FER_1"/>
    <property type="match status" value="1"/>
</dbReference>
<feature type="domain" description="FAD-binding FR-type" evidence="2">
    <location>
        <begin position="113"/>
        <end position="214"/>
    </location>
</feature>
<dbReference type="InterPro" id="IPR017938">
    <property type="entry name" value="Riboflavin_synthase-like_b-brl"/>
</dbReference>
<dbReference type="InterPro" id="IPR001709">
    <property type="entry name" value="Flavoprot_Pyr_Nucl_cyt_Rdtase"/>
</dbReference>
<dbReference type="InterPro" id="IPR008333">
    <property type="entry name" value="Cbr1-like_FAD-bd_dom"/>
</dbReference>
<dbReference type="PRINTS" id="PR00410">
    <property type="entry name" value="PHEHYDRXLASE"/>
</dbReference>
<keyword evidence="3" id="KW-0560">Oxidoreductase</keyword>
<dbReference type="SUPFAM" id="SSF54292">
    <property type="entry name" value="2Fe-2S ferredoxin-like"/>
    <property type="match status" value="1"/>
</dbReference>
<dbReference type="InterPro" id="IPR050415">
    <property type="entry name" value="MRET"/>
</dbReference>
<keyword evidence="4" id="KW-1185">Reference proteome</keyword>
<dbReference type="Gene3D" id="3.10.20.30">
    <property type="match status" value="1"/>
</dbReference>
<dbReference type="PANTHER" id="PTHR47354:SF5">
    <property type="entry name" value="PROTEIN RFBI"/>
    <property type="match status" value="1"/>
</dbReference>
<dbReference type="PROSITE" id="PS51384">
    <property type="entry name" value="FAD_FR"/>
    <property type="match status" value="1"/>
</dbReference>
<dbReference type="STRING" id="162209.IJ22_02080"/>
<dbReference type="InterPro" id="IPR039261">
    <property type="entry name" value="FNR_nucleotide-bd"/>
</dbReference>
<dbReference type="EMBL" id="CP013652">
    <property type="protein sequence ID" value="ALS20598.1"/>
    <property type="molecule type" value="Genomic_DNA"/>
</dbReference>
<name>A0A0U2VIH7_9BACL</name>
<dbReference type="Proteomes" id="UP000061660">
    <property type="component" value="Chromosome"/>
</dbReference>
<dbReference type="InterPro" id="IPR001041">
    <property type="entry name" value="2Fe-2S_ferredoxin-type"/>
</dbReference>
<dbReference type="Pfam" id="PF00111">
    <property type="entry name" value="Fer2"/>
    <property type="match status" value="1"/>
</dbReference>
<dbReference type="PANTHER" id="PTHR47354">
    <property type="entry name" value="NADH OXIDOREDUCTASE HCR"/>
    <property type="match status" value="1"/>
</dbReference>
<dbReference type="PROSITE" id="PS51085">
    <property type="entry name" value="2FE2S_FER_2"/>
    <property type="match status" value="1"/>
</dbReference>
<dbReference type="InterPro" id="IPR012675">
    <property type="entry name" value="Beta-grasp_dom_sf"/>
</dbReference>
<dbReference type="GO" id="GO:0051537">
    <property type="term" value="F:2 iron, 2 sulfur cluster binding"/>
    <property type="evidence" value="ECO:0007669"/>
    <property type="project" value="InterPro"/>
</dbReference>
<evidence type="ECO:0000259" key="2">
    <source>
        <dbReference type="PROSITE" id="PS51384"/>
    </source>
</evidence>
<proteinExistence type="predicted"/>
<dbReference type="CDD" id="cd00207">
    <property type="entry name" value="fer2"/>
    <property type="match status" value="1"/>
</dbReference>
<dbReference type="PATRIC" id="fig|162209.4.peg.212"/>
<gene>
    <name evidence="3" type="ORF">IJ22_02080</name>
</gene>
<dbReference type="KEGG" id="pnp:IJ22_02080"/>
<dbReference type="Pfam" id="PF00175">
    <property type="entry name" value="NAD_binding_1"/>
    <property type="match status" value="1"/>
</dbReference>
<dbReference type="InterPro" id="IPR006058">
    <property type="entry name" value="2Fe2S_fd_BS"/>
</dbReference>
<dbReference type="Pfam" id="PF00970">
    <property type="entry name" value="FAD_binding_6"/>
    <property type="match status" value="1"/>
</dbReference>
<accession>A0A0U2VIH7</accession>
<reference evidence="4" key="1">
    <citation type="submission" date="2015-12" db="EMBL/GenBank/DDBJ databases">
        <title>Complete genome sequences of two moderately thermophilic Paenibacillus species.</title>
        <authorList>
            <person name="Butler R.III."/>
            <person name="Wang J."/>
            <person name="Stark B.C."/>
            <person name="Pombert J.-F."/>
        </authorList>
    </citation>
    <scope>NUCLEOTIDE SEQUENCE [LARGE SCALE GENOMIC DNA]</scope>
    <source>
        <strain evidence="4">32O-Y</strain>
    </source>
</reference>
<evidence type="ECO:0000259" key="1">
    <source>
        <dbReference type="PROSITE" id="PS51085"/>
    </source>
</evidence>